<keyword evidence="2" id="KW-0805">Transcription regulation</keyword>
<keyword evidence="4" id="KW-0804">Transcription</keyword>
<evidence type="ECO:0000256" key="3">
    <source>
        <dbReference type="ARBA" id="ARBA00023125"/>
    </source>
</evidence>
<dbReference type="GO" id="GO:0000981">
    <property type="term" value="F:DNA-binding transcription factor activity, RNA polymerase II-specific"/>
    <property type="evidence" value="ECO:0007669"/>
    <property type="project" value="TreeGrafter"/>
</dbReference>
<dbReference type="AlphaFoldDB" id="A0A328DTB3"/>
<dbReference type="PANTHER" id="PTHR16223">
    <property type="entry name" value="TRANSCRIPTION FACTOR BHLH83-RELATED"/>
    <property type="match status" value="1"/>
</dbReference>
<organism evidence="7 8">
    <name type="scientific">Cuscuta australis</name>
    <dbReference type="NCBI Taxonomy" id="267555"/>
    <lineage>
        <taxon>Eukaryota</taxon>
        <taxon>Viridiplantae</taxon>
        <taxon>Streptophyta</taxon>
        <taxon>Embryophyta</taxon>
        <taxon>Tracheophyta</taxon>
        <taxon>Spermatophyta</taxon>
        <taxon>Magnoliopsida</taxon>
        <taxon>eudicotyledons</taxon>
        <taxon>Gunneridae</taxon>
        <taxon>Pentapetalae</taxon>
        <taxon>asterids</taxon>
        <taxon>lamiids</taxon>
        <taxon>Solanales</taxon>
        <taxon>Convolvulaceae</taxon>
        <taxon>Cuscuteae</taxon>
        <taxon>Cuscuta</taxon>
        <taxon>Cuscuta subgen. Grammica</taxon>
        <taxon>Cuscuta sect. Cleistogrammica</taxon>
    </lineage>
</organism>
<dbReference type="InterPro" id="IPR045843">
    <property type="entry name" value="IND-like"/>
</dbReference>
<dbReference type="EMBL" id="NQVE01000097">
    <property type="protein sequence ID" value="RAL48894.1"/>
    <property type="molecule type" value="Genomic_DNA"/>
</dbReference>
<gene>
    <name evidence="7" type="ORF">DM860_001214</name>
</gene>
<proteinExistence type="predicted"/>
<evidence type="ECO:0000256" key="4">
    <source>
        <dbReference type="ARBA" id="ARBA00023163"/>
    </source>
</evidence>
<keyword evidence="8" id="KW-1185">Reference proteome</keyword>
<reference evidence="7 8" key="1">
    <citation type="submission" date="2018-06" db="EMBL/GenBank/DDBJ databases">
        <title>The Genome of Cuscuta australis (Dodder) Provides Insight into the Evolution of Plant Parasitism.</title>
        <authorList>
            <person name="Liu H."/>
        </authorList>
    </citation>
    <scope>NUCLEOTIDE SEQUENCE [LARGE SCALE GENOMIC DNA]</scope>
    <source>
        <strain evidence="8">cv. Yunnan</strain>
        <tissue evidence="7">Vines</tissue>
    </source>
</reference>
<evidence type="ECO:0000313" key="8">
    <source>
        <dbReference type="Proteomes" id="UP000249390"/>
    </source>
</evidence>
<dbReference type="GO" id="GO:0000978">
    <property type="term" value="F:RNA polymerase II cis-regulatory region sequence-specific DNA binding"/>
    <property type="evidence" value="ECO:0007669"/>
    <property type="project" value="TreeGrafter"/>
</dbReference>
<accession>A0A328DTB3</accession>
<dbReference type="PROSITE" id="PS50888">
    <property type="entry name" value="BHLH"/>
    <property type="match status" value="1"/>
</dbReference>
<dbReference type="Gene3D" id="4.10.280.10">
    <property type="entry name" value="Helix-loop-helix DNA-binding domain"/>
    <property type="match status" value="1"/>
</dbReference>
<name>A0A328DTB3_9ASTE</name>
<feature type="domain" description="BHLH" evidence="6">
    <location>
        <begin position="273"/>
        <end position="323"/>
    </location>
</feature>
<dbReference type="InterPro" id="IPR045239">
    <property type="entry name" value="bHLH95_bHLH"/>
</dbReference>
<dbReference type="PANTHER" id="PTHR16223:SF177">
    <property type="entry name" value="TRANSCRIPTION FACTOR BHLH129"/>
    <property type="match status" value="1"/>
</dbReference>
<dbReference type="GO" id="GO:0046983">
    <property type="term" value="F:protein dimerization activity"/>
    <property type="evidence" value="ECO:0007669"/>
    <property type="project" value="InterPro"/>
</dbReference>
<comment type="subcellular location">
    <subcellularLocation>
        <location evidence="1">Nucleus</location>
    </subcellularLocation>
</comment>
<protein>
    <recommendedName>
        <fullName evidence="6">BHLH domain-containing protein</fullName>
    </recommendedName>
</protein>
<sequence length="346" mass="38518">MFSSEAEISRETKKFLCPADQMVPQDELQKIEEIFESDHQRDLMRYSSAPSSFFDAMLDISAAAVNGGAESFPANNDGSSSSDSETMFSSILTRIGSGPEQSPLSGNGRKGLEVHQEMTGYGALDEIGSYGVEMEMHLIRQSSSPPDFFSGFDMREAGNDDGFNNNNNNNISYSSAQSCASNFIMPIIAENESWNDSSYNCLKRTRNGDFKMLSALNNVMEAQNESEKGGQRNCEAPGLIHQMSLPSTSAEMETYLQFQQGVVPCKTRAKRGCATHPRSIAERKRRTRISERMKKLQELIPKFDKQTSTADMLDWAVEHIKELQTQVQILRDNKAKCTCSSEAQLN</sequence>
<dbReference type="InterPro" id="IPR011598">
    <property type="entry name" value="bHLH_dom"/>
</dbReference>
<evidence type="ECO:0000313" key="7">
    <source>
        <dbReference type="EMBL" id="RAL48894.1"/>
    </source>
</evidence>
<evidence type="ECO:0000259" key="6">
    <source>
        <dbReference type="PROSITE" id="PS50888"/>
    </source>
</evidence>
<dbReference type="CDD" id="cd11393">
    <property type="entry name" value="bHLH_AtbHLH_like"/>
    <property type="match status" value="1"/>
</dbReference>
<evidence type="ECO:0000256" key="5">
    <source>
        <dbReference type="ARBA" id="ARBA00023242"/>
    </source>
</evidence>
<dbReference type="FunFam" id="4.10.280.10:FF:000021">
    <property type="entry name" value="Transcription factor bHLH130 family"/>
    <property type="match status" value="1"/>
</dbReference>
<dbReference type="GO" id="GO:0005634">
    <property type="term" value="C:nucleus"/>
    <property type="evidence" value="ECO:0007669"/>
    <property type="project" value="UniProtKB-SubCell"/>
</dbReference>
<dbReference type="Pfam" id="PF00010">
    <property type="entry name" value="HLH"/>
    <property type="match status" value="1"/>
</dbReference>
<dbReference type="SMART" id="SM00353">
    <property type="entry name" value="HLH"/>
    <property type="match status" value="1"/>
</dbReference>
<evidence type="ECO:0000256" key="1">
    <source>
        <dbReference type="ARBA" id="ARBA00004123"/>
    </source>
</evidence>
<comment type="caution">
    <text evidence="7">The sequence shown here is derived from an EMBL/GenBank/DDBJ whole genome shotgun (WGS) entry which is preliminary data.</text>
</comment>
<evidence type="ECO:0000256" key="2">
    <source>
        <dbReference type="ARBA" id="ARBA00023015"/>
    </source>
</evidence>
<keyword evidence="3" id="KW-0238">DNA-binding</keyword>
<dbReference type="Proteomes" id="UP000249390">
    <property type="component" value="Unassembled WGS sequence"/>
</dbReference>
<dbReference type="SUPFAM" id="SSF47459">
    <property type="entry name" value="HLH, helix-loop-helix DNA-binding domain"/>
    <property type="match status" value="1"/>
</dbReference>
<keyword evidence="5" id="KW-0539">Nucleus</keyword>
<dbReference type="InterPro" id="IPR036638">
    <property type="entry name" value="HLH_DNA-bd_sf"/>
</dbReference>